<dbReference type="PANTHER" id="PTHR43782:SF3">
    <property type="entry name" value="ARGINASE"/>
    <property type="match status" value="1"/>
</dbReference>
<dbReference type="EMBL" id="CP000360">
    <property type="protein sequence ID" value="ABF43596.1"/>
    <property type="molecule type" value="Genomic_DNA"/>
</dbReference>
<dbReference type="RefSeq" id="WP_011525393.1">
    <property type="nucleotide sequence ID" value="NC_008009.1"/>
</dbReference>
<dbReference type="CDD" id="cd09989">
    <property type="entry name" value="Arginase"/>
    <property type="match status" value="1"/>
</dbReference>
<dbReference type="GO" id="GO:0000050">
    <property type="term" value="P:urea cycle"/>
    <property type="evidence" value="ECO:0007669"/>
    <property type="project" value="UniProtKB-UniPathway"/>
</dbReference>
<evidence type="ECO:0000256" key="6">
    <source>
        <dbReference type="ARBA" id="ARBA00022801"/>
    </source>
</evidence>
<evidence type="ECO:0000256" key="4">
    <source>
        <dbReference type="ARBA" id="ARBA00022503"/>
    </source>
</evidence>
<dbReference type="Gene3D" id="3.40.800.10">
    <property type="entry name" value="Ureohydrolase domain"/>
    <property type="match status" value="1"/>
</dbReference>
<feature type="binding site" evidence="10">
    <location>
        <position position="141"/>
    </location>
    <ligand>
        <name>Mn(2+)</name>
        <dbReference type="ChEBI" id="CHEBI:29035"/>
        <label>1</label>
    </ligand>
</feature>
<dbReference type="eggNOG" id="COG0010">
    <property type="taxonomic scope" value="Bacteria"/>
</dbReference>
<comment type="pathway">
    <text evidence="1">Nitrogen metabolism; urea cycle; L-ornithine and urea from L-arginine: step 1/1.</text>
</comment>
<dbReference type="InterPro" id="IPR023696">
    <property type="entry name" value="Ureohydrolase_dom_sf"/>
</dbReference>
<evidence type="ECO:0000256" key="9">
    <source>
        <dbReference type="NCBIfam" id="TIGR01229"/>
    </source>
</evidence>
<dbReference type="EC" id="3.5.3.1" evidence="2 9"/>
<feature type="binding site" evidence="10">
    <location>
        <position position="112"/>
    </location>
    <ligand>
        <name>Mn(2+)</name>
        <dbReference type="ChEBI" id="CHEBI:29035"/>
        <label>1</label>
    </ligand>
</feature>
<evidence type="ECO:0000256" key="3">
    <source>
        <dbReference type="ARBA" id="ARBA00018123"/>
    </source>
</evidence>
<comment type="catalytic activity">
    <reaction evidence="8 13">
        <text>L-arginine + H2O = urea + L-ornithine</text>
        <dbReference type="Rhea" id="RHEA:20569"/>
        <dbReference type="ChEBI" id="CHEBI:15377"/>
        <dbReference type="ChEBI" id="CHEBI:16199"/>
        <dbReference type="ChEBI" id="CHEBI:32682"/>
        <dbReference type="ChEBI" id="CHEBI:46911"/>
        <dbReference type="EC" id="3.5.3.1"/>
    </reaction>
</comment>
<dbReference type="PROSITE" id="PS51409">
    <property type="entry name" value="ARGINASE_2"/>
    <property type="match status" value="1"/>
</dbReference>
<dbReference type="STRING" id="204669.Acid345_4596"/>
<dbReference type="SUPFAM" id="SSF52768">
    <property type="entry name" value="Arginase/deacetylase"/>
    <property type="match status" value="1"/>
</dbReference>
<dbReference type="OrthoDB" id="9789727at2"/>
<evidence type="ECO:0000313" key="15">
    <source>
        <dbReference type="Proteomes" id="UP000002432"/>
    </source>
</evidence>
<dbReference type="InterPro" id="IPR006035">
    <property type="entry name" value="Ureohydrolase"/>
</dbReference>
<keyword evidence="7 10" id="KW-0464">Manganese</keyword>
<dbReference type="HOGENOM" id="CLU_039478_6_2_0"/>
<dbReference type="KEGG" id="aba:Acid345_4596"/>
<protein>
    <recommendedName>
        <fullName evidence="3 9">Arginase</fullName>
        <ecNumber evidence="2 9">3.5.3.1</ecNumber>
    </recommendedName>
</protein>
<comment type="cofactor">
    <cofactor evidence="10 13">
        <name>Mn(2+)</name>
        <dbReference type="ChEBI" id="CHEBI:29035"/>
    </cofactor>
    <text evidence="10 13">Binds 2 manganese ions per subunit.</text>
</comment>
<dbReference type="AlphaFoldDB" id="Q1IHQ4"/>
<dbReference type="InterPro" id="IPR014033">
    <property type="entry name" value="Arginase"/>
</dbReference>
<dbReference type="NCBIfam" id="TIGR01229">
    <property type="entry name" value="rocF_arginase"/>
    <property type="match status" value="1"/>
</dbReference>
<dbReference type="UniPathway" id="UPA00158">
    <property type="reaction ID" value="UER00270"/>
</dbReference>
<evidence type="ECO:0000256" key="12">
    <source>
        <dbReference type="RuleBase" id="RU003684"/>
    </source>
</evidence>
<evidence type="ECO:0000256" key="2">
    <source>
        <dbReference type="ARBA" id="ARBA00012168"/>
    </source>
</evidence>
<feature type="binding site" evidence="10">
    <location>
        <position position="143"/>
    </location>
    <ligand>
        <name>Mn(2+)</name>
        <dbReference type="ChEBI" id="CHEBI:29035"/>
        <label>1</label>
    </ligand>
</feature>
<proteinExistence type="inferred from homology"/>
<dbReference type="PROSITE" id="PS01053">
    <property type="entry name" value="ARGINASE_1"/>
    <property type="match status" value="1"/>
</dbReference>
<dbReference type="PANTHER" id="PTHR43782">
    <property type="entry name" value="ARGINASE"/>
    <property type="match status" value="1"/>
</dbReference>
<evidence type="ECO:0000256" key="5">
    <source>
        <dbReference type="ARBA" id="ARBA00022723"/>
    </source>
</evidence>
<organism evidence="14 15">
    <name type="scientific">Koribacter versatilis (strain Ellin345)</name>
    <dbReference type="NCBI Taxonomy" id="204669"/>
    <lineage>
        <taxon>Bacteria</taxon>
        <taxon>Pseudomonadati</taxon>
        <taxon>Acidobacteriota</taxon>
        <taxon>Terriglobia</taxon>
        <taxon>Terriglobales</taxon>
        <taxon>Candidatus Korobacteraceae</taxon>
        <taxon>Candidatus Korobacter</taxon>
    </lineage>
</organism>
<feature type="binding site" evidence="10">
    <location>
        <position position="244"/>
    </location>
    <ligand>
        <name>Mn(2+)</name>
        <dbReference type="ChEBI" id="CHEBI:29035"/>
        <label>1</label>
    </ligand>
</feature>
<evidence type="ECO:0000256" key="8">
    <source>
        <dbReference type="ARBA" id="ARBA00047391"/>
    </source>
</evidence>
<feature type="binding site" evidence="10">
    <location>
        <position position="242"/>
    </location>
    <ligand>
        <name>Mn(2+)</name>
        <dbReference type="ChEBI" id="CHEBI:29035"/>
        <label>1</label>
    </ligand>
</feature>
<gene>
    <name evidence="14" type="ordered locus">Acid345_4596</name>
</gene>
<dbReference type="GO" id="GO:0004053">
    <property type="term" value="F:arginase activity"/>
    <property type="evidence" value="ECO:0007669"/>
    <property type="project" value="UniProtKB-UniRule"/>
</dbReference>
<dbReference type="EnsemblBacteria" id="ABF43596">
    <property type="protein sequence ID" value="ABF43596"/>
    <property type="gene ID" value="Acid345_4596"/>
</dbReference>
<dbReference type="PRINTS" id="PR00116">
    <property type="entry name" value="ARGINASE"/>
</dbReference>
<dbReference type="FunFam" id="3.40.800.10:FF:000012">
    <property type="entry name" value="Arginase"/>
    <property type="match status" value="1"/>
</dbReference>
<keyword evidence="15" id="KW-1185">Reference proteome</keyword>
<dbReference type="GO" id="GO:0005737">
    <property type="term" value="C:cytoplasm"/>
    <property type="evidence" value="ECO:0007669"/>
    <property type="project" value="TreeGrafter"/>
</dbReference>
<dbReference type="Pfam" id="PF00491">
    <property type="entry name" value="Arginase"/>
    <property type="match status" value="1"/>
</dbReference>
<evidence type="ECO:0000256" key="13">
    <source>
        <dbReference type="RuleBase" id="RU361159"/>
    </source>
</evidence>
<dbReference type="InterPro" id="IPR020855">
    <property type="entry name" value="Ureohydrolase_Mn_BS"/>
</dbReference>
<feature type="binding site" evidence="10">
    <location>
        <position position="139"/>
    </location>
    <ligand>
        <name>Mn(2+)</name>
        <dbReference type="ChEBI" id="CHEBI:29035"/>
        <label>1</label>
    </ligand>
</feature>
<evidence type="ECO:0000256" key="11">
    <source>
        <dbReference type="PROSITE-ProRule" id="PRU00742"/>
    </source>
</evidence>
<reference evidence="14 15" key="1">
    <citation type="journal article" date="2009" name="Appl. Environ. Microbiol.">
        <title>Three genomes from the phylum Acidobacteria provide insight into the lifestyles of these microorganisms in soils.</title>
        <authorList>
            <person name="Ward N.L."/>
            <person name="Challacombe J.F."/>
            <person name="Janssen P.H."/>
            <person name="Henrissat B."/>
            <person name="Coutinho P.M."/>
            <person name="Wu M."/>
            <person name="Xie G."/>
            <person name="Haft D.H."/>
            <person name="Sait M."/>
            <person name="Badger J."/>
            <person name="Barabote R.D."/>
            <person name="Bradley B."/>
            <person name="Brettin T.S."/>
            <person name="Brinkac L.M."/>
            <person name="Bruce D."/>
            <person name="Creasy T."/>
            <person name="Daugherty S.C."/>
            <person name="Davidsen T.M."/>
            <person name="DeBoy R.T."/>
            <person name="Detter J.C."/>
            <person name="Dodson R.J."/>
            <person name="Durkin A.S."/>
            <person name="Ganapathy A."/>
            <person name="Gwinn-Giglio M."/>
            <person name="Han C.S."/>
            <person name="Khouri H."/>
            <person name="Kiss H."/>
            <person name="Kothari S.P."/>
            <person name="Madupu R."/>
            <person name="Nelson K.E."/>
            <person name="Nelson W.C."/>
            <person name="Paulsen I."/>
            <person name="Penn K."/>
            <person name="Ren Q."/>
            <person name="Rosovitz M.J."/>
            <person name="Selengut J.D."/>
            <person name="Shrivastava S."/>
            <person name="Sullivan S.A."/>
            <person name="Tapia R."/>
            <person name="Thompson L.S."/>
            <person name="Watkins K.L."/>
            <person name="Yang Q."/>
            <person name="Yu C."/>
            <person name="Zafar N."/>
            <person name="Zhou L."/>
            <person name="Kuske C.R."/>
        </authorList>
    </citation>
    <scope>NUCLEOTIDE SEQUENCE [LARGE SCALE GENOMIC DNA]</scope>
    <source>
        <strain evidence="14 15">Ellin345</strain>
    </source>
</reference>
<name>Q1IHQ4_KORVE</name>
<accession>Q1IHQ4</accession>
<evidence type="ECO:0000256" key="10">
    <source>
        <dbReference type="PIRSR" id="PIRSR036979-1"/>
    </source>
</evidence>
<keyword evidence="5 10" id="KW-0479">Metal-binding</keyword>
<evidence type="ECO:0000256" key="1">
    <source>
        <dbReference type="ARBA" id="ARBA00005098"/>
    </source>
</evidence>
<keyword evidence="4 13" id="KW-0056">Arginine metabolism</keyword>
<evidence type="ECO:0000313" key="14">
    <source>
        <dbReference type="EMBL" id="ABF43596.1"/>
    </source>
</evidence>
<comment type="similarity">
    <text evidence="11 12">Belongs to the arginase family.</text>
</comment>
<keyword evidence="6 12" id="KW-0378">Hydrolase</keyword>
<dbReference type="GO" id="GO:0006525">
    <property type="term" value="P:arginine metabolic process"/>
    <property type="evidence" value="ECO:0007669"/>
    <property type="project" value="UniProtKB-KW"/>
</dbReference>
<dbReference type="GO" id="GO:0030145">
    <property type="term" value="F:manganese ion binding"/>
    <property type="evidence" value="ECO:0007669"/>
    <property type="project" value="TreeGrafter"/>
</dbReference>
<dbReference type="PIRSF" id="PIRSF036979">
    <property type="entry name" value="Arginase"/>
    <property type="match status" value="1"/>
</dbReference>
<dbReference type="Proteomes" id="UP000002432">
    <property type="component" value="Chromosome"/>
</dbReference>
<sequence>MATSPKTVFNPSITSKKIRVLGVPLDLGQSRRGVDMGPSAVRVAGLEAKLEALGHVVEDGGNVSVPLAETKDPGPHSAKYLSEIAQTCQKHADLVLKALEEGRVPLALGGDHSMAAGTVAGVAEYYRRQNQKIGLLWIDAHSDINTPESSPSGNVHGMPLAALMGLSVPELNIYDFLPKVQADNCVLVGVRDIDQTEKENIRKAGIHVFTMRDIDERGMRAVMEEALRLAGRNTVGYHVSLDMDWVDPEDAPGVGTPVWGGATYREAHLAMEIIADHGRMTSFEIVEVNPVLDERNQTAELAVELALSAFGKKIL</sequence>
<evidence type="ECO:0000256" key="7">
    <source>
        <dbReference type="ARBA" id="ARBA00023211"/>
    </source>
</evidence>